<evidence type="ECO:0000256" key="1">
    <source>
        <dbReference type="SAM" id="MobiDB-lite"/>
    </source>
</evidence>
<organism evidence="3 4">
    <name type="scientific">Hallella mizrahii</name>
    <dbReference type="NCBI Taxonomy" id="2606637"/>
    <lineage>
        <taxon>Bacteria</taxon>
        <taxon>Pseudomonadati</taxon>
        <taxon>Bacteroidota</taxon>
        <taxon>Bacteroidia</taxon>
        <taxon>Bacteroidales</taxon>
        <taxon>Prevotellaceae</taxon>
        <taxon>Hallella</taxon>
    </lineage>
</organism>
<evidence type="ECO:0000256" key="2">
    <source>
        <dbReference type="SAM" id="Phobius"/>
    </source>
</evidence>
<feature type="transmembrane region" description="Helical" evidence="2">
    <location>
        <begin position="12"/>
        <end position="32"/>
    </location>
</feature>
<feature type="transmembrane region" description="Helical" evidence="2">
    <location>
        <begin position="38"/>
        <end position="58"/>
    </location>
</feature>
<keyword evidence="2" id="KW-0472">Membrane</keyword>
<proteinExistence type="predicted"/>
<keyword evidence="2" id="KW-1133">Transmembrane helix</keyword>
<name>A0A7K0KEW8_9BACT</name>
<sequence>MQTYLAPKKRLRPLLVACIIFLLAVLLVLFLLPSHLFLVIDIGIPIIIVALLVTWWLSRKHLDSLYLMMNNAYIRYRQGVASQMIDYDTFVGNFMEENDPDRQHYRYWRHMRHHTDTLNRNFVHRLLTDHREEAERYFSQDYEGHELPLEKFKELCELNKIAPIGEGKSETTKEKPSSGNCCPTSKPSKTEDNRRSFESVLTDKDTELLVECINKLGIIETSEHEEITTEDLKDFLDSVSKPECQSLVLIKNKEFAYLFKSLSAYRLIAAQWQAPIYQNHLLVTFSKKKYITRQNLSVSANKAVEVPPDGAQVTDQYIDTIRQLHRLK</sequence>
<dbReference type="RefSeq" id="WP_154534069.1">
    <property type="nucleotide sequence ID" value="NZ_VUNG01000015.1"/>
</dbReference>
<evidence type="ECO:0000313" key="4">
    <source>
        <dbReference type="Proteomes" id="UP000438914"/>
    </source>
</evidence>
<dbReference type="Proteomes" id="UP000438914">
    <property type="component" value="Unassembled WGS sequence"/>
</dbReference>
<feature type="compositionally biased region" description="Basic and acidic residues" evidence="1">
    <location>
        <begin position="188"/>
        <end position="197"/>
    </location>
</feature>
<evidence type="ECO:0000313" key="3">
    <source>
        <dbReference type="EMBL" id="MST84486.1"/>
    </source>
</evidence>
<feature type="compositionally biased region" description="Basic and acidic residues" evidence="1">
    <location>
        <begin position="167"/>
        <end position="176"/>
    </location>
</feature>
<gene>
    <name evidence="3" type="ORF">FYJ73_07350</name>
</gene>
<feature type="compositionally biased region" description="Polar residues" evidence="1">
    <location>
        <begin position="177"/>
        <end position="187"/>
    </location>
</feature>
<dbReference type="AlphaFoldDB" id="A0A7K0KEW8"/>
<dbReference type="EMBL" id="VUNG01000015">
    <property type="protein sequence ID" value="MST84486.1"/>
    <property type="molecule type" value="Genomic_DNA"/>
</dbReference>
<reference evidence="3 4" key="1">
    <citation type="submission" date="2019-08" db="EMBL/GenBank/DDBJ databases">
        <title>In-depth cultivation of the pig gut microbiome towards novel bacterial diversity and tailored functional studies.</title>
        <authorList>
            <person name="Wylensek D."/>
            <person name="Hitch T.C.A."/>
            <person name="Clavel T."/>
        </authorList>
    </citation>
    <scope>NUCLEOTIDE SEQUENCE [LARGE SCALE GENOMIC DNA]</scope>
    <source>
        <strain evidence="3 4">LKV-178-WT-2A</strain>
    </source>
</reference>
<comment type="caution">
    <text evidence="3">The sequence shown here is derived from an EMBL/GenBank/DDBJ whole genome shotgun (WGS) entry which is preliminary data.</text>
</comment>
<accession>A0A7K0KEW8</accession>
<keyword evidence="4" id="KW-1185">Reference proteome</keyword>
<keyword evidence="2" id="KW-0812">Transmembrane</keyword>
<feature type="region of interest" description="Disordered" evidence="1">
    <location>
        <begin position="167"/>
        <end position="197"/>
    </location>
</feature>
<protein>
    <submittedName>
        <fullName evidence="3">Uncharacterized protein</fullName>
    </submittedName>
</protein>